<feature type="compositionally biased region" description="Low complexity" evidence="1">
    <location>
        <begin position="643"/>
        <end position="658"/>
    </location>
</feature>
<comment type="caution">
    <text evidence="5">The sequence shown here is derived from an EMBL/GenBank/DDBJ whole genome shotgun (WGS) entry which is preliminary data.</text>
</comment>
<gene>
    <name evidence="5" type="ORF">PNOK_0459200</name>
</gene>
<evidence type="ECO:0000256" key="1">
    <source>
        <dbReference type="SAM" id="MobiDB-lite"/>
    </source>
</evidence>
<dbReference type="InParanoid" id="A0A286UJC8"/>
<evidence type="ECO:0000256" key="2">
    <source>
        <dbReference type="SAM" id="Phobius"/>
    </source>
</evidence>
<name>A0A286UJC8_9AGAM</name>
<dbReference type="Pfam" id="PF23190">
    <property type="entry name" value="LHD_TRPY1"/>
    <property type="match status" value="1"/>
</dbReference>
<evidence type="ECO:0000313" key="6">
    <source>
        <dbReference type="Proteomes" id="UP000217199"/>
    </source>
</evidence>
<feature type="transmembrane region" description="Helical" evidence="2">
    <location>
        <begin position="426"/>
        <end position="451"/>
    </location>
</feature>
<dbReference type="OrthoDB" id="2373987at2759"/>
<feature type="transmembrane region" description="Helical" evidence="2">
    <location>
        <begin position="513"/>
        <end position="532"/>
    </location>
</feature>
<keyword evidence="2" id="KW-1133">Transmembrane helix</keyword>
<sequence length="855" mass="96207">MENPPSESDPLLSSEDIEATPVYPIIHMIRQVRAPQLTKLPQDTPLTYDALMAPDLTYTLIKPLEEKYANIQRKGNHSVVFCFLLNRVNFMRDQNLLTSSLSRTRASLCEIMATRLLRHYGDNMLQLALVITTSWRVYSGADETLLKRMLEDLDLDDIEERVGNGIEMAIIGRAKRFIKSSACQRVIDSIWSGKCVYQAKSSHSILSDTYKETPIHFYDPHKAPLLDHYRLKVPAVRSVLEYLNFLILFVLFVAALEFNEVNHMNGVEIAFMVYALGFTLEKVAAMQEHGLRVYITGTWNGFDLALITIFVSYASLRLSGFHYHSEWARASGIDCLALAACLLFPRLAFVTLKNNLMVLSLRAMIIQFVFLMLIAAFCFAGFLYALWTLSKNETHYAASEIFWWMADLWFGLDAAGFILSSSFHKYFGPLLMVSYACLSNTLLLTVLVSILSHTFASISEDAAQEAMFRRAVLTIEGVKADYLFSYQPPINVIALCLMLPASYILSPRWFHKFNVFMIRLTSFPILLAIAYYERQAKRTQATTFTEAVSATAERVVETLPRSIKRLTFFEGLFAGKASDIDVIFDIENEFANYYNTSALEMQDLESTPSLKATESPERRRISQVTERTRRFSGQSSHRMDIFPSSASSIHSANSPTSNHGDSNGDSRAHRSVRQRLTSFVQRSAEAATNFTSPLAQLYQPLVVDDDLVEEDDVPAPLESSPTQTKPSANFIAQRRRRLSSMHRFPPLPPAAIDAQRQGRRDGHHFGEALGGSPLSFEGFNSPEEHSKDESGLVSPTNKQGAIASSPKPVSRVVARDINTGSGSEVSDRLAKIEENQKRLEELILNLTQSMSKKKK</sequence>
<dbReference type="STRING" id="2282107.A0A286UJC8"/>
<dbReference type="Proteomes" id="UP000217199">
    <property type="component" value="Unassembled WGS sequence"/>
</dbReference>
<feature type="transmembrane region" description="Helical" evidence="2">
    <location>
        <begin position="293"/>
        <end position="315"/>
    </location>
</feature>
<feature type="compositionally biased region" description="Basic and acidic residues" evidence="1">
    <location>
        <begin position="756"/>
        <end position="766"/>
    </location>
</feature>
<dbReference type="PANTHER" id="PTHR35859">
    <property type="entry name" value="NONSELECTIVE CATION CHANNEL PROTEIN"/>
    <property type="match status" value="1"/>
</dbReference>
<keyword evidence="5" id="KW-0675">Receptor</keyword>
<feature type="transmembrane region" description="Helical" evidence="2">
    <location>
        <begin position="364"/>
        <end position="389"/>
    </location>
</feature>
<protein>
    <submittedName>
        <fullName evidence="5">Receptor-activated ca2+-permeable cation channel</fullName>
    </submittedName>
</protein>
<dbReference type="AlphaFoldDB" id="A0A286UJC8"/>
<feature type="region of interest" description="Disordered" evidence="1">
    <location>
        <begin position="605"/>
        <end position="670"/>
    </location>
</feature>
<organism evidence="5 6">
    <name type="scientific">Pyrrhoderma noxium</name>
    <dbReference type="NCBI Taxonomy" id="2282107"/>
    <lineage>
        <taxon>Eukaryota</taxon>
        <taxon>Fungi</taxon>
        <taxon>Dikarya</taxon>
        <taxon>Basidiomycota</taxon>
        <taxon>Agaricomycotina</taxon>
        <taxon>Agaricomycetes</taxon>
        <taxon>Hymenochaetales</taxon>
        <taxon>Hymenochaetaceae</taxon>
        <taxon>Pyrrhoderma</taxon>
    </lineage>
</organism>
<proteinExistence type="predicted"/>
<feature type="region of interest" description="Disordered" evidence="1">
    <location>
        <begin position="740"/>
        <end position="828"/>
    </location>
</feature>
<feature type="transmembrane region" description="Helical" evidence="2">
    <location>
        <begin position="264"/>
        <end position="281"/>
    </location>
</feature>
<dbReference type="PANTHER" id="PTHR35859:SF1">
    <property type="entry name" value="NONSELECTIVE CATION CHANNEL PROTEIN"/>
    <property type="match status" value="1"/>
</dbReference>
<feature type="transmembrane region" description="Helical" evidence="2">
    <location>
        <begin position="489"/>
        <end position="506"/>
    </location>
</feature>
<keyword evidence="6" id="KW-1185">Reference proteome</keyword>
<feature type="domain" description="YVC1 N-terminal linker helical" evidence="3">
    <location>
        <begin position="44"/>
        <end position="212"/>
    </location>
</feature>
<dbReference type="InterPro" id="IPR056336">
    <property type="entry name" value="YVC1_C"/>
</dbReference>
<keyword evidence="2" id="KW-0472">Membrane</keyword>
<keyword evidence="2" id="KW-0812">Transmembrane</keyword>
<feature type="domain" description="Calcium channel YVC1-like C-terminal transmembrane" evidence="4">
    <location>
        <begin position="245"/>
        <end position="536"/>
    </location>
</feature>
<reference evidence="5 6" key="1">
    <citation type="journal article" date="2017" name="Mol. Ecol.">
        <title>Comparative and population genomic landscape of Phellinus noxius: A hypervariable fungus causing root rot in trees.</title>
        <authorList>
            <person name="Chung C.L."/>
            <person name="Lee T.J."/>
            <person name="Akiba M."/>
            <person name="Lee H.H."/>
            <person name="Kuo T.H."/>
            <person name="Liu D."/>
            <person name="Ke H.M."/>
            <person name="Yokoi T."/>
            <person name="Roa M.B."/>
            <person name="Lu M.J."/>
            <person name="Chang Y.Y."/>
            <person name="Ann P.J."/>
            <person name="Tsai J.N."/>
            <person name="Chen C.Y."/>
            <person name="Tzean S.S."/>
            <person name="Ota Y."/>
            <person name="Hattori T."/>
            <person name="Sahashi N."/>
            <person name="Liou R.F."/>
            <person name="Kikuchi T."/>
            <person name="Tsai I.J."/>
        </authorList>
    </citation>
    <scope>NUCLEOTIDE SEQUENCE [LARGE SCALE GENOMIC DNA]</scope>
    <source>
        <strain evidence="5 6">FFPRI411160</strain>
    </source>
</reference>
<evidence type="ECO:0000259" key="3">
    <source>
        <dbReference type="Pfam" id="PF23190"/>
    </source>
</evidence>
<evidence type="ECO:0000259" key="4">
    <source>
        <dbReference type="Pfam" id="PF23317"/>
    </source>
</evidence>
<feature type="transmembrane region" description="Helical" evidence="2">
    <location>
        <begin position="239"/>
        <end position="258"/>
    </location>
</feature>
<dbReference type="InterPro" id="IPR056337">
    <property type="entry name" value="LHD_YVC1"/>
</dbReference>
<dbReference type="Pfam" id="PF23317">
    <property type="entry name" value="YVC1_C"/>
    <property type="match status" value="1"/>
</dbReference>
<feature type="transmembrane region" description="Helical" evidence="2">
    <location>
        <begin position="401"/>
        <end position="419"/>
    </location>
</feature>
<dbReference type="EMBL" id="NBII01000004">
    <property type="protein sequence ID" value="PAV19658.1"/>
    <property type="molecule type" value="Genomic_DNA"/>
</dbReference>
<accession>A0A286UJC8</accession>
<evidence type="ECO:0000313" key="5">
    <source>
        <dbReference type="EMBL" id="PAV19658.1"/>
    </source>
</evidence>
<dbReference type="InterPro" id="IPR052971">
    <property type="entry name" value="TRP_calcium_channel"/>
</dbReference>
<feature type="transmembrane region" description="Helical" evidence="2">
    <location>
        <begin position="327"/>
        <end position="352"/>
    </location>
</feature>